<dbReference type="PANTHER" id="PTHR30514:SF10">
    <property type="entry name" value="MURR_RPIR FAMILY TRANSCRIPTIONAL REGULATOR"/>
    <property type="match status" value="1"/>
</dbReference>
<evidence type="ECO:0000256" key="3">
    <source>
        <dbReference type="ARBA" id="ARBA00023163"/>
    </source>
</evidence>
<dbReference type="Gene3D" id="3.40.50.10490">
    <property type="entry name" value="Glucose-6-phosphate isomerase like protein, domain 1"/>
    <property type="match status" value="1"/>
</dbReference>
<dbReference type="InterPro" id="IPR001347">
    <property type="entry name" value="SIS_dom"/>
</dbReference>
<evidence type="ECO:0000256" key="1">
    <source>
        <dbReference type="ARBA" id="ARBA00023015"/>
    </source>
</evidence>
<feature type="domain" description="SIS" evidence="5">
    <location>
        <begin position="123"/>
        <end position="265"/>
    </location>
</feature>
<dbReference type="PROSITE" id="PS51071">
    <property type="entry name" value="HTH_RPIR"/>
    <property type="match status" value="1"/>
</dbReference>
<dbReference type="InterPro" id="IPR035472">
    <property type="entry name" value="RpiR-like_SIS"/>
</dbReference>
<evidence type="ECO:0000259" key="5">
    <source>
        <dbReference type="PROSITE" id="PS51464"/>
    </source>
</evidence>
<gene>
    <name evidence="6" type="ORF">RA086_03370</name>
</gene>
<dbReference type="SUPFAM" id="SSF53697">
    <property type="entry name" value="SIS domain"/>
    <property type="match status" value="1"/>
</dbReference>
<dbReference type="Pfam" id="PF01380">
    <property type="entry name" value="SIS"/>
    <property type="match status" value="1"/>
</dbReference>
<dbReference type="SUPFAM" id="SSF46689">
    <property type="entry name" value="Homeodomain-like"/>
    <property type="match status" value="1"/>
</dbReference>
<feature type="domain" description="HTH rpiR-type" evidence="4">
    <location>
        <begin position="1"/>
        <end position="75"/>
    </location>
</feature>
<dbReference type="PROSITE" id="PS51464">
    <property type="entry name" value="SIS"/>
    <property type="match status" value="1"/>
</dbReference>
<proteinExistence type="predicted"/>
<protein>
    <submittedName>
        <fullName evidence="6">MurR/RpiR family transcriptional regulator</fullName>
    </submittedName>
</protein>
<comment type="caution">
    <text evidence="6">The sequence shown here is derived from an EMBL/GenBank/DDBJ whole genome shotgun (WGS) entry which is preliminary data.</text>
</comment>
<dbReference type="InterPro" id="IPR009057">
    <property type="entry name" value="Homeodomain-like_sf"/>
</dbReference>
<dbReference type="Pfam" id="PF01418">
    <property type="entry name" value="HTH_6"/>
    <property type="match status" value="1"/>
</dbReference>
<keyword evidence="1" id="KW-0805">Transcription regulation</keyword>
<sequence length="293" mass="32736">MLLQEKMTQTDFSPNEQLIVDFMLTQQDQLKAYGTPQIAQATYTSPSVIVRVAKKLGFKGWRELKASFLAEVAYLQTNFQGLDANRPFTAQDSAMTIAGKLTQLNIESAKDTLALMDHDTLQKAQRIITTHRTVNLFSLANLNFVAEEFVYKLRHIGKAATAFPIQNMMFQEAAMLTTADCAICLSYSGESDPLFQALGHLKTNHVPLIAITSIGENRLSRLADVTLHVTTREKAYSKIGGFSSLTSMALVLDILYSSYFALDYDKNLDFKQHLAQITETRPIDNHIIDDDAD</sequence>
<accession>A0ABU1A6X3</accession>
<name>A0ABU1A6X3_9LACO</name>
<evidence type="ECO:0000313" key="7">
    <source>
        <dbReference type="Proteomes" id="UP001227831"/>
    </source>
</evidence>
<dbReference type="InterPro" id="IPR046348">
    <property type="entry name" value="SIS_dom_sf"/>
</dbReference>
<dbReference type="Gene3D" id="1.10.10.10">
    <property type="entry name" value="Winged helix-like DNA-binding domain superfamily/Winged helix DNA-binding domain"/>
    <property type="match status" value="1"/>
</dbReference>
<evidence type="ECO:0000313" key="6">
    <source>
        <dbReference type="EMBL" id="MDQ7936685.1"/>
    </source>
</evidence>
<dbReference type="Proteomes" id="UP001227831">
    <property type="component" value="Unassembled WGS sequence"/>
</dbReference>
<dbReference type="RefSeq" id="WP_308702501.1">
    <property type="nucleotide sequence ID" value="NZ_AP027463.1"/>
</dbReference>
<dbReference type="EMBL" id="JAVCWF010000001">
    <property type="protein sequence ID" value="MDQ7936685.1"/>
    <property type="molecule type" value="Genomic_DNA"/>
</dbReference>
<dbReference type="InterPro" id="IPR000281">
    <property type="entry name" value="HTH_RpiR"/>
</dbReference>
<keyword evidence="3" id="KW-0804">Transcription</keyword>
<keyword evidence="7" id="KW-1185">Reference proteome</keyword>
<keyword evidence="2" id="KW-0238">DNA-binding</keyword>
<reference evidence="6 7" key="1">
    <citation type="journal article" date="2023" name="Int. J. Syst. Evol. Microbiol.">
        <title>Lactiplantibacillus brownii sp. nov., a novel psychrotolerant species isolated from sauerkraut.</title>
        <authorList>
            <person name="Heng Y.C."/>
            <person name="Silvaraju S."/>
            <person name="Lee J.K.Y."/>
            <person name="Kittelmann S."/>
        </authorList>
    </citation>
    <scope>NUCLEOTIDE SEQUENCE [LARGE SCALE GENOMIC DNA]</scope>
    <source>
        <strain evidence="6 7">WILCCON 0030</strain>
    </source>
</reference>
<dbReference type="CDD" id="cd05013">
    <property type="entry name" value="SIS_RpiR"/>
    <property type="match status" value="1"/>
</dbReference>
<evidence type="ECO:0000259" key="4">
    <source>
        <dbReference type="PROSITE" id="PS51071"/>
    </source>
</evidence>
<dbReference type="PANTHER" id="PTHR30514">
    <property type="entry name" value="GLUCOKINASE"/>
    <property type="match status" value="1"/>
</dbReference>
<dbReference type="InterPro" id="IPR047640">
    <property type="entry name" value="RpiR-like"/>
</dbReference>
<dbReference type="InterPro" id="IPR036388">
    <property type="entry name" value="WH-like_DNA-bd_sf"/>
</dbReference>
<evidence type="ECO:0000256" key="2">
    <source>
        <dbReference type="ARBA" id="ARBA00023125"/>
    </source>
</evidence>
<organism evidence="6 7">
    <name type="scientific">Lactiplantibacillus brownii</name>
    <dbReference type="NCBI Taxonomy" id="3069269"/>
    <lineage>
        <taxon>Bacteria</taxon>
        <taxon>Bacillati</taxon>
        <taxon>Bacillota</taxon>
        <taxon>Bacilli</taxon>
        <taxon>Lactobacillales</taxon>
        <taxon>Lactobacillaceae</taxon>
        <taxon>Lactiplantibacillus</taxon>
    </lineage>
</organism>